<evidence type="ECO:0000256" key="2">
    <source>
        <dbReference type="ARBA" id="ARBA00023002"/>
    </source>
</evidence>
<reference evidence="4" key="1">
    <citation type="submission" date="2016-04" db="EMBL/GenBank/DDBJ databases">
        <authorList>
            <person name="Evans L.H."/>
            <person name="Alamgir A."/>
            <person name="Owens N."/>
            <person name="Weber N.D."/>
            <person name="Virtaneva K."/>
            <person name="Barbian K."/>
            <person name="Babar A."/>
            <person name="Rosenke K."/>
        </authorList>
    </citation>
    <scope>NUCLEOTIDE SEQUENCE</scope>
    <source>
        <strain evidence="4">86</strain>
    </source>
</reference>
<name>A0A212KEH7_9FIRM</name>
<dbReference type="Gene3D" id="3.40.50.720">
    <property type="entry name" value="NAD(P)-binding Rossmann-like Domain"/>
    <property type="match status" value="1"/>
</dbReference>
<accession>A0A212KEH7</accession>
<dbReference type="PRINTS" id="PR00081">
    <property type="entry name" value="GDHRDH"/>
</dbReference>
<evidence type="ECO:0000313" key="4">
    <source>
        <dbReference type="EMBL" id="SBW10018.1"/>
    </source>
</evidence>
<dbReference type="InterPro" id="IPR036291">
    <property type="entry name" value="NAD(P)-bd_dom_sf"/>
</dbReference>
<dbReference type="InterPro" id="IPR020904">
    <property type="entry name" value="Sc_DH/Rdtase_CS"/>
</dbReference>
<dbReference type="Pfam" id="PF00106">
    <property type="entry name" value="adh_short"/>
    <property type="match status" value="1"/>
</dbReference>
<dbReference type="GO" id="GO:0006633">
    <property type="term" value="P:fatty acid biosynthetic process"/>
    <property type="evidence" value="ECO:0007669"/>
    <property type="project" value="TreeGrafter"/>
</dbReference>
<gene>
    <name evidence="4" type="ORF">KL86CLO1_12813</name>
</gene>
<sequence>MSNLFDFTGRVAVITGASSGLGADAARAYAAHGAAVALLARRKEKLDAVVAEIEAAGGQAFAVACDVSDEESVKTAVDAVLAHYGKVDILFNNAGVAQGGSVEELTTKQWDASMDINVKGIFLMSKYVVPHMKEKGYGRIVNTASVNAVVADKESALVRHVYNTSKAAVLGLTTGMAASYAFYGITVNAVGPGLFESEMTADTLFKHEGFMQMYNALTPASRPGARGELNGPVLFLSSEGCSYVTGQFIVVDGGFTLV</sequence>
<dbReference type="PROSITE" id="PS00061">
    <property type="entry name" value="ADH_SHORT"/>
    <property type="match status" value="1"/>
</dbReference>
<evidence type="ECO:0000256" key="1">
    <source>
        <dbReference type="ARBA" id="ARBA00006484"/>
    </source>
</evidence>
<proteinExistence type="inferred from homology"/>
<dbReference type="PANTHER" id="PTHR42760:SF133">
    <property type="entry name" value="3-OXOACYL-[ACYL-CARRIER-PROTEIN] REDUCTASE"/>
    <property type="match status" value="1"/>
</dbReference>
<dbReference type="SUPFAM" id="SSF51735">
    <property type="entry name" value="NAD(P)-binding Rossmann-fold domains"/>
    <property type="match status" value="1"/>
</dbReference>
<dbReference type="FunFam" id="3.40.50.720:FF:000084">
    <property type="entry name" value="Short-chain dehydrogenase reductase"/>
    <property type="match status" value="1"/>
</dbReference>
<dbReference type="PANTHER" id="PTHR42760">
    <property type="entry name" value="SHORT-CHAIN DEHYDROGENASES/REDUCTASES FAMILY MEMBER"/>
    <property type="match status" value="1"/>
</dbReference>
<dbReference type="EMBL" id="FLUN01000001">
    <property type="protein sequence ID" value="SBW10018.1"/>
    <property type="molecule type" value="Genomic_DNA"/>
</dbReference>
<comment type="similarity">
    <text evidence="1 3">Belongs to the short-chain dehydrogenases/reductases (SDR) family.</text>
</comment>
<dbReference type="PRINTS" id="PR00080">
    <property type="entry name" value="SDRFAMILY"/>
</dbReference>
<dbReference type="AlphaFoldDB" id="A0A212KEH7"/>
<dbReference type="InterPro" id="IPR002347">
    <property type="entry name" value="SDR_fam"/>
</dbReference>
<keyword evidence="2" id="KW-0560">Oxidoreductase</keyword>
<protein>
    <submittedName>
        <fullName evidence="4">Short-chain dehydrogenase/reductase SDR</fullName>
    </submittedName>
</protein>
<dbReference type="GO" id="GO:0016616">
    <property type="term" value="F:oxidoreductase activity, acting on the CH-OH group of donors, NAD or NADP as acceptor"/>
    <property type="evidence" value="ECO:0007669"/>
    <property type="project" value="TreeGrafter"/>
</dbReference>
<evidence type="ECO:0000256" key="3">
    <source>
        <dbReference type="RuleBase" id="RU000363"/>
    </source>
</evidence>
<dbReference type="GO" id="GO:0008206">
    <property type="term" value="P:bile acid metabolic process"/>
    <property type="evidence" value="ECO:0007669"/>
    <property type="project" value="UniProtKB-ARBA"/>
</dbReference>
<organism evidence="4">
    <name type="scientific">uncultured Eubacteriales bacterium</name>
    <dbReference type="NCBI Taxonomy" id="172733"/>
    <lineage>
        <taxon>Bacteria</taxon>
        <taxon>Bacillati</taxon>
        <taxon>Bacillota</taxon>
        <taxon>Clostridia</taxon>
        <taxon>Eubacteriales</taxon>
        <taxon>environmental samples</taxon>
    </lineage>
</organism>
<dbReference type="GO" id="GO:0048038">
    <property type="term" value="F:quinone binding"/>
    <property type="evidence" value="ECO:0007669"/>
    <property type="project" value="TreeGrafter"/>
</dbReference>